<dbReference type="InterPro" id="IPR050109">
    <property type="entry name" value="HTH-type_TetR-like_transc_reg"/>
</dbReference>
<dbReference type="Pfam" id="PF17937">
    <property type="entry name" value="TetR_C_28"/>
    <property type="match status" value="1"/>
</dbReference>
<dbReference type="SUPFAM" id="SSF46689">
    <property type="entry name" value="Homeodomain-like"/>
    <property type="match status" value="1"/>
</dbReference>
<dbReference type="InterPro" id="IPR041479">
    <property type="entry name" value="TetR_CgmR_C"/>
</dbReference>
<dbReference type="InterPro" id="IPR001647">
    <property type="entry name" value="HTH_TetR"/>
</dbReference>
<evidence type="ECO:0000313" key="4">
    <source>
        <dbReference type="EMBL" id="QKE92334.1"/>
    </source>
</evidence>
<evidence type="ECO:0000313" key="5">
    <source>
        <dbReference type="Proteomes" id="UP000500767"/>
    </source>
</evidence>
<dbReference type="InterPro" id="IPR009057">
    <property type="entry name" value="Homeodomain-like_sf"/>
</dbReference>
<keyword evidence="1 2" id="KW-0238">DNA-binding</keyword>
<dbReference type="GO" id="GO:0000976">
    <property type="term" value="F:transcription cis-regulatory region binding"/>
    <property type="evidence" value="ECO:0007669"/>
    <property type="project" value="TreeGrafter"/>
</dbReference>
<dbReference type="PROSITE" id="PS50977">
    <property type="entry name" value="HTH_TETR_2"/>
    <property type="match status" value="1"/>
</dbReference>
<gene>
    <name evidence="4" type="ORF">HN018_00575</name>
</gene>
<sequence length="197" mass="21881">MENTERSRRTREAAISAAATILERDGPTRLTLDAIARESGISKGGLTHQFRTKEAVIKALLDHQVKTSRDRFEQNLAALDPATDQKYLIAQLEMLRKALSTSRNMVSAVLAAMAEDPALLKASTDSQRDNIQAMKEEAADADLALLRWTAARGLLVTKMIGMCPFSDEERERLFDRILNTASWPGHSDQKANRTIDT</sequence>
<feature type="domain" description="HTH tetR-type" evidence="3">
    <location>
        <begin position="8"/>
        <end position="68"/>
    </location>
</feature>
<dbReference type="PANTHER" id="PTHR30055:SF148">
    <property type="entry name" value="TETR-FAMILY TRANSCRIPTIONAL REGULATOR"/>
    <property type="match status" value="1"/>
</dbReference>
<dbReference type="Pfam" id="PF00440">
    <property type="entry name" value="TetR_N"/>
    <property type="match status" value="1"/>
</dbReference>
<name>A0A6M8HUS7_9PROT</name>
<evidence type="ECO:0000259" key="3">
    <source>
        <dbReference type="PROSITE" id="PS50977"/>
    </source>
</evidence>
<dbReference type="Proteomes" id="UP000500767">
    <property type="component" value="Chromosome"/>
</dbReference>
<dbReference type="PANTHER" id="PTHR30055">
    <property type="entry name" value="HTH-TYPE TRANSCRIPTIONAL REGULATOR RUTR"/>
    <property type="match status" value="1"/>
</dbReference>
<proteinExistence type="predicted"/>
<protein>
    <submittedName>
        <fullName evidence="4">TetR/AcrR family transcriptional regulator</fullName>
    </submittedName>
</protein>
<dbReference type="EMBL" id="CP053708">
    <property type="protein sequence ID" value="QKE92334.1"/>
    <property type="molecule type" value="Genomic_DNA"/>
</dbReference>
<feature type="DNA-binding region" description="H-T-H motif" evidence="2">
    <location>
        <begin position="31"/>
        <end position="50"/>
    </location>
</feature>
<dbReference type="Gene3D" id="1.10.357.10">
    <property type="entry name" value="Tetracycline Repressor, domain 2"/>
    <property type="match status" value="1"/>
</dbReference>
<dbReference type="GO" id="GO:0003700">
    <property type="term" value="F:DNA-binding transcription factor activity"/>
    <property type="evidence" value="ECO:0007669"/>
    <property type="project" value="TreeGrafter"/>
</dbReference>
<organism evidence="4 5">
    <name type="scientific">Lichenicola cladoniae</name>
    <dbReference type="NCBI Taxonomy" id="1484109"/>
    <lineage>
        <taxon>Bacteria</taxon>
        <taxon>Pseudomonadati</taxon>
        <taxon>Pseudomonadota</taxon>
        <taxon>Alphaproteobacteria</taxon>
        <taxon>Acetobacterales</taxon>
        <taxon>Acetobacteraceae</taxon>
        <taxon>Lichenicola</taxon>
    </lineage>
</organism>
<evidence type="ECO:0000256" key="2">
    <source>
        <dbReference type="PROSITE-ProRule" id="PRU00335"/>
    </source>
</evidence>
<accession>A0A6M8HUS7</accession>
<dbReference type="KEGG" id="lck:HN018_00575"/>
<dbReference type="AlphaFoldDB" id="A0A6M8HUS7"/>
<reference evidence="4 5" key="1">
    <citation type="journal article" date="2014" name="World J. Microbiol. Biotechnol.">
        <title>Biodiversity and physiological characteristics of Antarctic and Arctic lichens-associated bacteria.</title>
        <authorList>
            <person name="Lee Y.M."/>
            <person name="Kim E.H."/>
            <person name="Lee H.K."/>
            <person name="Hong S.G."/>
        </authorList>
    </citation>
    <scope>NUCLEOTIDE SEQUENCE [LARGE SCALE GENOMIC DNA]</scope>
    <source>
        <strain evidence="4 5">PAMC 26569</strain>
    </source>
</reference>
<keyword evidence="5" id="KW-1185">Reference proteome</keyword>
<evidence type="ECO:0000256" key="1">
    <source>
        <dbReference type="ARBA" id="ARBA00023125"/>
    </source>
</evidence>